<dbReference type="InterPro" id="IPR001387">
    <property type="entry name" value="Cro/C1-type_HTH"/>
</dbReference>
<dbReference type="GO" id="GO:0003677">
    <property type="term" value="F:DNA binding"/>
    <property type="evidence" value="ECO:0007669"/>
    <property type="project" value="UniProtKB-KW"/>
</dbReference>
<dbReference type="PANTHER" id="PTHR46558">
    <property type="entry name" value="TRACRIPTIONAL REGULATORY PROTEIN-RELATED-RELATED"/>
    <property type="match status" value="1"/>
</dbReference>
<dbReference type="Pfam" id="PF01381">
    <property type="entry name" value="HTH_3"/>
    <property type="match status" value="1"/>
</dbReference>
<dbReference type="SUPFAM" id="SSF47413">
    <property type="entry name" value="lambda repressor-like DNA-binding domains"/>
    <property type="match status" value="1"/>
</dbReference>
<evidence type="ECO:0000256" key="1">
    <source>
        <dbReference type="ARBA" id="ARBA00023125"/>
    </source>
</evidence>
<comment type="caution">
    <text evidence="3">The sequence shown here is derived from an EMBL/GenBank/DDBJ whole genome shotgun (WGS) entry which is preliminary data.</text>
</comment>
<evidence type="ECO:0000313" key="4">
    <source>
        <dbReference type="Proteomes" id="UP000183120"/>
    </source>
</evidence>
<dbReference type="InterPro" id="IPR010982">
    <property type="entry name" value="Lambda_DNA-bd_dom_sf"/>
</dbReference>
<dbReference type="PROSITE" id="PS50943">
    <property type="entry name" value="HTH_CROC1"/>
    <property type="match status" value="1"/>
</dbReference>
<name>A0A1J4TQ58_9BACT</name>
<feature type="domain" description="HTH cro/C1-type" evidence="2">
    <location>
        <begin position="38"/>
        <end position="92"/>
    </location>
</feature>
<dbReference type="EMBL" id="MNUY01000078">
    <property type="protein sequence ID" value="OIO12821.1"/>
    <property type="molecule type" value="Genomic_DNA"/>
</dbReference>
<evidence type="ECO:0000259" key="2">
    <source>
        <dbReference type="PROSITE" id="PS50943"/>
    </source>
</evidence>
<protein>
    <submittedName>
        <fullName evidence="3">Transcriptional regulator</fullName>
    </submittedName>
</protein>
<evidence type="ECO:0000313" key="3">
    <source>
        <dbReference type="EMBL" id="OIO12821.1"/>
    </source>
</evidence>
<dbReference type="SMART" id="SM00530">
    <property type="entry name" value="HTH_XRE"/>
    <property type="match status" value="1"/>
</dbReference>
<sequence length="96" mass="11043">MTRQHLDFSLYKKRVLANPEIKKEYDQLQPEFSLIEALIKARMKKGLTQKELAEKIGSKQSVISRLEIGKANPTIAFLKKLARAFGSQLEIRFNPL</sequence>
<proteinExistence type="predicted"/>
<dbReference type="PANTHER" id="PTHR46558:SF4">
    <property type="entry name" value="DNA-BIDING PHAGE PROTEIN"/>
    <property type="match status" value="1"/>
</dbReference>
<organism evidence="3 4">
    <name type="scientific">Candidatus Gottesmanbacteria bacterium CG1_02_37_22</name>
    <dbReference type="NCBI Taxonomy" id="1805209"/>
    <lineage>
        <taxon>Bacteria</taxon>
        <taxon>Candidatus Gottesmaniibacteriota</taxon>
    </lineage>
</organism>
<keyword evidence="1" id="KW-0238">DNA-binding</keyword>
<dbReference type="Proteomes" id="UP000183120">
    <property type="component" value="Unassembled WGS sequence"/>
</dbReference>
<accession>A0A1J4TQ58</accession>
<dbReference type="AlphaFoldDB" id="A0A1J4TQ58"/>
<dbReference type="CDD" id="cd00093">
    <property type="entry name" value="HTH_XRE"/>
    <property type="match status" value="1"/>
</dbReference>
<dbReference type="STRING" id="1805209.AUJ73_04955"/>
<reference evidence="3 4" key="1">
    <citation type="journal article" date="2016" name="Environ. Microbiol.">
        <title>Genomic resolution of a cold subsurface aquifer community provides metabolic insights for novel microbes adapted to high CO concentrations.</title>
        <authorList>
            <person name="Probst A.J."/>
            <person name="Castelle C.J."/>
            <person name="Singh A."/>
            <person name="Brown C.T."/>
            <person name="Anantharaman K."/>
            <person name="Sharon I."/>
            <person name="Hug L.A."/>
            <person name="Burstein D."/>
            <person name="Emerson J.B."/>
            <person name="Thomas B.C."/>
            <person name="Banfield J.F."/>
        </authorList>
    </citation>
    <scope>NUCLEOTIDE SEQUENCE [LARGE SCALE GENOMIC DNA]</scope>
    <source>
        <strain evidence="3">CG1_02_37_22</strain>
    </source>
</reference>
<dbReference type="Gene3D" id="1.10.260.40">
    <property type="entry name" value="lambda repressor-like DNA-binding domains"/>
    <property type="match status" value="1"/>
</dbReference>
<gene>
    <name evidence="3" type="ORF">AUJ73_04955</name>
</gene>